<dbReference type="Pfam" id="PF00179">
    <property type="entry name" value="UQ_con"/>
    <property type="match status" value="1"/>
</dbReference>
<proteinExistence type="predicted"/>
<dbReference type="Proteomes" id="UP001295684">
    <property type="component" value="Unassembled WGS sequence"/>
</dbReference>
<dbReference type="Gene3D" id="3.10.110.10">
    <property type="entry name" value="Ubiquitin Conjugating Enzyme"/>
    <property type="match status" value="1"/>
</dbReference>
<dbReference type="EMBL" id="CAMPGE010010521">
    <property type="protein sequence ID" value="CAI2369369.1"/>
    <property type="molecule type" value="Genomic_DNA"/>
</dbReference>
<dbReference type="PROSITE" id="PS50127">
    <property type="entry name" value="UBC_2"/>
    <property type="match status" value="1"/>
</dbReference>
<keyword evidence="4" id="KW-1185">Reference proteome</keyword>
<comment type="caution">
    <text evidence="3">The sequence shown here is derived from an EMBL/GenBank/DDBJ whole genome shotgun (WGS) entry which is preliminary data.</text>
</comment>
<evidence type="ECO:0000313" key="3">
    <source>
        <dbReference type="EMBL" id="CAI2369369.1"/>
    </source>
</evidence>
<dbReference type="InterPro" id="IPR000608">
    <property type="entry name" value="UBC"/>
</dbReference>
<feature type="region of interest" description="Disordered" evidence="1">
    <location>
        <begin position="57"/>
        <end position="97"/>
    </location>
</feature>
<evidence type="ECO:0000256" key="1">
    <source>
        <dbReference type="SAM" id="MobiDB-lite"/>
    </source>
</evidence>
<reference evidence="3" key="1">
    <citation type="submission" date="2023-07" db="EMBL/GenBank/DDBJ databases">
        <authorList>
            <consortium name="AG Swart"/>
            <person name="Singh M."/>
            <person name="Singh A."/>
            <person name="Seah K."/>
            <person name="Emmerich C."/>
        </authorList>
    </citation>
    <scope>NUCLEOTIDE SEQUENCE</scope>
    <source>
        <strain evidence="3">DP1</strain>
    </source>
</reference>
<dbReference type="InterPro" id="IPR016135">
    <property type="entry name" value="UBQ-conjugating_enzyme/RWD"/>
</dbReference>
<gene>
    <name evidence="3" type="ORF">ECRASSUSDP1_LOCUS10668</name>
</gene>
<sequence>MISSSTKERPQRILARISRDIEEILVKFGKNSVRKKSLIPSTQSDKIDVYVQEPHEKELEIETPQSRKPAMSSSLSCYNEDNKGEAEMDYDDSTSDNSSLQLQKNIIIPLATVKSEDGEKLIYHWHIIIPPRYPFEPPHVYNLNNITHDDIDSSGRLLVKALSKDWSAVLTLSSVICILELFICGTLKDMTPQDILHLDSNYDSSSNSKGYDLEGIQRKGKDFYFRKRRYESMERDDSTQTSPYESPIFKKSRKRINKGYDLNEEILISTFSKKLKLEK</sequence>
<feature type="compositionally biased region" description="Polar residues" evidence="1">
    <location>
        <begin position="63"/>
        <end position="79"/>
    </location>
</feature>
<protein>
    <recommendedName>
        <fullName evidence="2">UBC core domain-containing protein</fullName>
    </recommendedName>
</protein>
<organism evidence="3 4">
    <name type="scientific">Euplotes crassus</name>
    <dbReference type="NCBI Taxonomy" id="5936"/>
    <lineage>
        <taxon>Eukaryota</taxon>
        <taxon>Sar</taxon>
        <taxon>Alveolata</taxon>
        <taxon>Ciliophora</taxon>
        <taxon>Intramacronucleata</taxon>
        <taxon>Spirotrichea</taxon>
        <taxon>Hypotrichia</taxon>
        <taxon>Euplotida</taxon>
        <taxon>Euplotidae</taxon>
        <taxon>Moneuplotes</taxon>
    </lineage>
</organism>
<feature type="domain" description="UBC core" evidence="2">
    <location>
        <begin position="69"/>
        <end position="237"/>
    </location>
</feature>
<evidence type="ECO:0000313" key="4">
    <source>
        <dbReference type="Proteomes" id="UP001295684"/>
    </source>
</evidence>
<evidence type="ECO:0000259" key="2">
    <source>
        <dbReference type="PROSITE" id="PS50127"/>
    </source>
</evidence>
<name>A0AAD1XAP8_EUPCR</name>
<dbReference type="SUPFAM" id="SSF54495">
    <property type="entry name" value="UBC-like"/>
    <property type="match status" value="1"/>
</dbReference>
<dbReference type="AlphaFoldDB" id="A0AAD1XAP8"/>
<accession>A0AAD1XAP8</accession>